<accession>C1L4I4</accession>
<reference evidence="1" key="2">
    <citation type="submission" date="2009-03" db="EMBL/GenBank/DDBJ databases">
        <authorList>
            <person name="Gang L."/>
        </authorList>
    </citation>
    <scope>NUCLEOTIDE SEQUENCE</scope>
    <source>
        <strain evidence="1">Anhui</strain>
    </source>
</reference>
<reference evidence="1" key="1">
    <citation type="journal article" date="2009" name="Nature">
        <title>The Schistosoma japonicum genome reveals features of host-parasite interplay.</title>
        <authorList>
            <person name="Liu F."/>
            <person name="Zhou Y."/>
            <person name="Wang Z.Q."/>
            <person name="Lu G."/>
            <person name="Zheng H."/>
            <person name="Brindley P.J."/>
            <person name="McManus D.P."/>
            <person name="Blair D."/>
            <person name="Zhang Q.H."/>
            <person name="Zhong Y."/>
            <person name="Wang S."/>
            <person name="Han Z.G."/>
            <person name="Chen Z."/>
        </authorList>
    </citation>
    <scope>NUCLEOTIDE SEQUENCE</scope>
    <source>
        <strain evidence="1">Anhui</strain>
    </source>
</reference>
<sequence length="66" mass="7700">MLEVFLSSSFHAHLDSTHEFFRKASEVNQQMSDLLNTGQNELNALDNKMDEDMNSMYKLLHIKPEK</sequence>
<name>C1L4I4_SCHJA</name>
<dbReference type="EMBL" id="FN313878">
    <property type="protein sequence ID" value="CAX69612.1"/>
    <property type="molecule type" value="mRNA"/>
</dbReference>
<organism evidence="1">
    <name type="scientific">Schistosoma japonicum</name>
    <name type="common">Blood fluke</name>
    <dbReference type="NCBI Taxonomy" id="6182"/>
    <lineage>
        <taxon>Eukaryota</taxon>
        <taxon>Metazoa</taxon>
        <taxon>Spiralia</taxon>
        <taxon>Lophotrochozoa</taxon>
        <taxon>Platyhelminthes</taxon>
        <taxon>Trematoda</taxon>
        <taxon>Digenea</taxon>
        <taxon>Strigeidida</taxon>
        <taxon>Schistosomatoidea</taxon>
        <taxon>Schistosomatidae</taxon>
        <taxon>Schistosoma</taxon>
    </lineage>
</organism>
<dbReference type="AlphaFoldDB" id="C1L4I4"/>
<evidence type="ECO:0000313" key="1">
    <source>
        <dbReference type="EMBL" id="CAX69612.1"/>
    </source>
</evidence>
<protein>
    <submittedName>
        <fullName evidence="1">Hypotheticial protein</fullName>
    </submittedName>
</protein>
<proteinExistence type="evidence at transcript level"/>